<sequence>MNITAGGDHIVKGTLSNGMIIIDTTERVKLRLSGANITNTNGPAIYCKNADKFFITLEENTINTLTDTSTYTDQTAKGTLFSNDDLEIRGKGTLNITGKFNHAISGDDDVTIENGVIIVISAVNDGIHANGSLNIKGGTLNITVSKDALQSETEEILIEDGALTLSAGSQGLTTDTGVTINGGNIKVIKCNEGIQSKLTNINGGTLSIESTDDSLNSSMGKRTEANDGSQLSINGGSVYLSATKGDTIDINGNAKFTGGTVIVCGSTGEPGADVNGTFTISGGLVLITGSNNGMNEYPTGASPQYTIATMLTAAQTANTALCVKDSTGKVLAITKPKRNFYSIVFSSSELKQGSAYTLYIGGTVLGGTEINDLIAGASYTGGTAVSTITVTTSPTTAINWRTR</sequence>
<protein>
    <recommendedName>
        <fullName evidence="3">Carbohydrate-binding domain-containing protein</fullName>
    </recommendedName>
</protein>
<keyword evidence="2" id="KW-1185">Reference proteome</keyword>
<accession>A0A0L6JW82</accession>
<dbReference type="InterPro" id="IPR025584">
    <property type="entry name" value="Cthe_2159"/>
</dbReference>
<dbReference type="AlphaFoldDB" id="A0A0L6JW82"/>
<proteinExistence type="predicted"/>
<dbReference type="EMBL" id="LGTC01000001">
    <property type="protein sequence ID" value="KNY29989.1"/>
    <property type="molecule type" value="Genomic_DNA"/>
</dbReference>
<evidence type="ECO:0008006" key="3">
    <source>
        <dbReference type="Google" id="ProtNLM"/>
    </source>
</evidence>
<dbReference type="eggNOG" id="ENOG502Z8AD">
    <property type="taxonomic scope" value="Bacteria"/>
</dbReference>
<evidence type="ECO:0000313" key="2">
    <source>
        <dbReference type="Proteomes" id="UP000036923"/>
    </source>
</evidence>
<dbReference type="Proteomes" id="UP000036923">
    <property type="component" value="Unassembled WGS sequence"/>
</dbReference>
<dbReference type="STRING" id="398512.Bccel_5266"/>
<organism evidence="1 2">
    <name type="scientific">Pseudobacteroides cellulosolvens ATCC 35603 = DSM 2933</name>
    <dbReference type="NCBI Taxonomy" id="398512"/>
    <lineage>
        <taxon>Bacteria</taxon>
        <taxon>Bacillati</taxon>
        <taxon>Bacillota</taxon>
        <taxon>Clostridia</taxon>
        <taxon>Eubacteriales</taxon>
        <taxon>Oscillospiraceae</taxon>
        <taxon>Pseudobacteroides</taxon>
    </lineage>
</organism>
<gene>
    <name evidence="1" type="ORF">Bccel_5266</name>
</gene>
<comment type="caution">
    <text evidence="1">The sequence shown here is derived from an EMBL/GenBank/DDBJ whole genome shotgun (WGS) entry which is preliminary data.</text>
</comment>
<dbReference type="Pfam" id="PF14262">
    <property type="entry name" value="Cthe_2159"/>
    <property type="match status" value="1"/>
</dbReference>
<dbReference type="PATRIC" id="fig|398512.5.peg.5521"/>
<reference evidence="2" key="1">
    <citation type="submission" date="2015-07" db="EMBL/GenBank/DDBJ databases">
        <title>Near-Complete Genome Sequence of the Cellulolytic Bacterium Bacteroides (Pseudobacteroides) cellulosolvens ATCC 35603.</title>
        <authorList>
            <person name="Dassa B."/>
            <person name="Utturkar S.M."/>
            <person name="Klingeman D.M."/>
            <person name="Hurt R.A."/>
            <person name="Keller M."/>
            <person name="Xu J."/>
            <person name="Reddy Y.H.K."/>
            <person name="Borovok I."/>
            <person name="Grinberg I.R."/>
            <person name="Lamed R."/>
            <person name="Zhivin O."/>
            <person name="Bayer E.A."/>
            <person name="Brown S.D."/>
        </authorList>
    </citation>
    <scope>NUCLEOTIDE SEQUENCE [LARGE SCALE GENOMIC DNA]</scope>
    <source>
        <strain evidence="2">DSM 2933</strain>
    </source>
</reference>
<name>A0A0L6JW82_9FIRM</name>
<evidence type="ECO:0000313" key="1">
    <source>
        <dbReference type="EMBL" id="KNY29989.1"/>
    </source>
</evidence>